<feature type="compositionally biased region" description="Basic and acidic residues" evidence="2">
    <location>
        <begin position="16"/>
        <end position="42"/>
    </location>
</feature>
<accession>A0AAN7W3P5</accession>
<feature type="compositionally biased region" description="Polar residues" evidence="2">
    <location>
        <begin position="304"/>
        <end position="319"/>
    </location>
</feature>
<sequence length="549" mass="59881">MSAPRGGYRRPVKRSASKDADRASKRAADNNHNEHWNSERYKMVQGATQSVSATPRGPTGPAPGSRRGLKRLNPFSAEAERARKVMKEEPSTANSALFDQIAPHSGAFGGFKFAGKNANSTGTFGKPSVFPSQPSAYREPTLSAFAPAHTAPRGGRHVGITHEALKSTTPERRSLPAELFQPTSTLAPAPRPETYAQQRISALPPRADGEAWIAVTPAEPGKAEWWPVEWYGARKLEGQAKHDYLSRAPPYGVFPDNTEPYWRQDMCGEWFVGPEDGKSWDLVKDASLLQQKIWMEQHGFKQNTQQVADTGVEPSQDSSLAVPHAQPTAVARSAYGEAEMIDGQAEGTRTSTERGASDGAVNQPLPAQPGALDPVTPMVPAPAAVGTQEIVPERYRGELPKPVEFYKKHALALQEYELKMGLKPGIMAAASKHGSAETSELQAMAAQLQASNAEKERLKAAQAQHREQVAGYERKLEEQKAEWVGRMEKFRDQAKQRNKMQNEQKTDLVAEIAALKAALEIEKGKNTAVAVEETVGDNAEEQLAIAKSE</sequence>
<gene>
    <name evidence="3" type="ORF">LTR97_008582</name>
</gene>
<evidence type="ECO:0000256" key="2">
    <source>
        <dbReference type="SAM" id="MobiDB-lite"/>
    </source>
</evidence>
<dbReference type="Proteomes" id="UP001310594">
    <property type="component" value="Unassembled WGS sequence"/>
</dbReference>
<feature type="compositionally biased region" description="Low complexity" evidence="2">
    <location>
        <begin position="52"/>
        <end position="66"/>
    </location>
</feature>
<dbReference type="AlphaFoldDB" id="A0AAN7W3P5"/>
<keyword evidence="1" id="KW-0175">Coiled coil</keyword>
<evidence type="ECO:0000256" key="1">
    <source>
        <dbReference type="SAM" id="Coils"/>
    </source>
</evidence>
<name>A0AAN7W3P5_9PEZI</name>
<organism evidence="3 4">
    <name type="scientific">Elasticomyces elasticus</name>
    <dbReference type="NCBI Taxonomy" id="574655"/>
    <lineage>
        <taxon>Eukaryota</taxon>
        <taxon>Fungi</taxon>
        <taxon>Dikarya</taxon>
        <taxon>Ascomycota</taxon>
        <taxon>Pezizomycotina</taxon>
        <taxon>Dothideomycetes</taxon>
        <taxon>Dothideomycetidae</taxon>
        <taxon>Mycosphaerellales</taxon>
        <taxon>Teratosphaeriaceae</taxon>
        <taxon>Elasticomyces</taxon>
    </lineage>
</organism>
<feature type="region of interest" description="Disordered" evidence="2">
    <location>
        <begin position="1"/>
        <end position="91"/>
    </location>
</feature>
<evidence type="ECO:0000313" key="4">
    <source>
        <dbReference type="Proteomes" id="UP001310594"/>
    </source>
</evidence>
<reference evidence="3" key="1">
    <citation type="submission" date="2023-08" db="EMBL/GenBank/DDBJ databases">
        <title>Black Yeasts Isolated from many extreme environments.</title>
        <authorList>
            <person name="Coleine C."/>
            <person name="Stajich J.E."/>
            <person name="Selbmann L."/>
        </authorList>
    </citation>
    <scope>NUCLEOTIDE SEQUENCE</scope>
    <source>
        <strain evidence="3">CCFEE 5810</strain>
    </source>
</reference>
<comment type="caution">
    <text evidence="3">The sequence shown here is derived from an EMBL/GenBank/DDBJ whole genome shotgun (WGS) entry which is preliminary data.</text>
</comment>
<proteinExistence type="predicted"/>
<feature type="compositionally biased region" description="Basic and acidic residues" evidence="2">
    <location>
        <begin position="78"/>
        <end position="90"/>
    </location>
</feature>
<feature type="region of interest" description="Disordered" evidence="2">
    <location>
        <begin position="304"/>
        <end position="360"/>
    </location>
</feature>
<protein>
    <submittedName>
        <fullName evidence="3">Uncharacterized protein</fullName>
    </submittedName>
</protein>
<evidence type="ECO:0000313" key="3">
    <source>
        <dbReference type="EMBL" id="KAK5696162.1"/>
    </source>
</evidence>
<dbReference type="EMBL" id="JAVRQU010000013">
    <property type="protein sequence ID" value="KAK5696162.1"/>
    <property type="molecule type" value="Genomic_DNA"/>
</dbReference>
<feature type="coiled-coil region" evidence="1">
    <location>
        <begin position="436"/>
        <end position="511"/>
    </location>
</feature>